<sequence length="939" mass="103259">MSNLRRIVSTVLILAMIAASGVFTLGVFAEAESNANDPMVSDVTLNDEDTVIAEKLTTFGIIDAVGDEDLVKYLTRADMIGILMKYLKLDGTTTSADTTPFLDVSVFDPQIGAYSMLFKAGYIAGDDNKMYRPNDLLTYNEAVTLIVNAMGYKMFAVRNGGYPEGYLYTANKYGLLSGLRGNGQNPIPYCDLYRIMEGSLDADAVVQRYFGADGEGEFELQKDVSVLEEIYGIKEIKGVVTGNENTRLLSSNSQLIDMNQIEIENVIYDTPDLVYADYLGRRVIAYAEENDQKEYEIIYMELDGNKNREFEVQADDLLIDETTSSRIYYEDENFKEKHINVDAANLSVIYNGKSRTGYGQLKNTLPKSGYIVGVDNTGDDAVDVLFVYEFKNIVVGTIDLYNYKFYDKYTNEATIIDPDKDDVRIYNAGGKSMRVGDILADDILTIMETDNDKGYKLITVYDERKSLEGTVEEITSDNKYLIDGEYYELAYNLDGYIENGELPPLKAGTTATFYLDHEGKLANYERGTATTAIYGFVAGVDTKGSISSRLTLKIFTQDATWVTAETVDKVNVDGERYSVGTDEGRKQALAAIPVGEVVLFTMSGDKINYIDTARINRGNPSKYSDTGNLNEIAAGSEFEHRNGMCNEKGDGSLNKFVVKSGNCIIFSTPAHDELLDNLEDYSVTTSLAKNYYTVGAGQYNQVVTDGYFVYNTGEDDINVASCILLRGSKSAGASSLGKSSAFVVVTKISSAINDEGEMRTKLYYDQNGSELSNLLKDDDKVDYSYDRAGAAQPTQKKFSEIGLKIGDVIQLATDEKGYITAINVAYRIDPNSTLKTEAWLKGQQYSLSFGNYNGEGAASGIVKKVNATDKILQFSVTTETDGVEKVYNIGTGSAGVSIYRQDLEKAESANLAALMEGDLVLIRSSTGFAATAAQILVIR</sequence>
<gene>
    <name evidence="3" type="ORF">H8698_09185</name>
</gene>
<dbReference type="RefSeq" id="WP_249313037.1">
    <property type="nucleotide sequence ID" value="NZ_JACRSU010000003.1"/>
</dbReference>
<protein>
    <recommendedName>
        <fullName evidence="2">SLH domain-containing protein</fullName>
    </recommendedName>
</protein>
<proteinExistence type="predicted"/>
<name>A0A926HZG3_9FIRM</name>
<organism evidence="3 4">
    <name type="scientific">Congzhengia minquanensis</name>
    <dbReference type="NCBI Taxonomy" id="2763657"/>
    <lineage>
        <taxon>Bacteria</taxon>
        <taxon>Bacillati</taxon>
        <taxon>Bacillota</taxon>
        <taxon>Clostridia</taxon>
        <taxon>Eubacteriales</taxon>
        <taxon>Oscillospiraceae</taxon>
        <taxon>Congzhengia</taxon>
    </lineage>
</organism>
<dbReference type="InterPro" id="IPR001119">
    <property type="entry name" value="SLH_dom"/>
</dbReference>
<evidence type="ECO:0000313" key="4">
    <source>
        <dbReference type="Proteomes" id="UP000611762"/>
    </source>
</evidence>
<comment type="caution">
    <text evidence="3">The sequence shown here is derived from an EMBL/GenBank/DDBJ whole genome shotgun (WGS) entry which is preliminary data.</text>
</comment>
<dbReference type="Proteomes" id="UP000611762">
    <property type="component" value="Unassembled WGS sequence"/>
</dbReference>
<keyword evidence="1" id="KW-0677">Repeat</keyword>
<reference evidence="3" key="1">
    <citation type="submission" date="2020-08" db="EMBL/GenBank/DDBJ databases">
        <title>Genome public.</title>
        <authorList>
            <person name="Liu C."/>
            <person name="Sun Q."/>
        </authorList>
    </citation>
    <scope>NUCLEOTIDE SEQUENCE</scope>
    <source>
        <strain evidence="3">H8</strain>
    </source>
</reference>
<accession>A0A926HZG3</accession>
<evidence type="ECO:0000313" key="3">
    <source>
        <dbReference type="EMBL" id="MBC8541145.1"/>
    </source>
</evidence>
<feature type="domain" description="SLH" evidence="2">
    <location>
        <begin position="97"/>
        <end position="160"/>
    </location>
</feature>
<evidence type="ECO:0000259" key="2">
    <source>
        <dbReference type="PROSITE" id="PS51272"/>
    </source>
</evidence>
<dbReference type="EMBL" id="JACRSU010000003">
    <property type="protein sequence ID" value="MBC8541145.1"/>
    <property type="molecule type" value="Genomic_DNA"/>
</dbReference>
<evidence type="ECO:0000256" key="1">
    <source>
        <dbReference type="ARBA" id="ARBA00022737"/>
    </source>
</evidence>
<dbReference type="AlphaFoldDB" id="A0A926HZG3"/>
<dbReference type="PROSITE" id="PS51272">
    <property type="entry name" value="SLH"/>
    <property type="match status" value="1"/>
</dbReference>
<keyword evidence="4" id="KW-1185">Reference proteome</keyword>